<accession>A0A498MAM9</accession>
<comment type="caution">
    <text evidence="2">The sequence shown here is derived from an EMBL/GenBank/DDBJ whole genome shotgun (WGS) entry which is preliminary data.</text>
</comment>
<organism evidence="2 3">
    <name type="scientific">Labeo rohita</name>
    <name type="common">Indian major carp</name>
    <name type="synonym">Cyprinus rohita</name>
    <dbReference type="NCBI Taxonomy" id="84645"/>
    <lineage>
        <taxon>Eukaryota</taxon>
        <taxon>Metazoa</taxon>
        <taxon>Chordata</taxon>
        <taxon>Craniata</taxon>
        <taxon>Vertebrata</taxon>
        <taxon>Euteleostomi</taxon>
        <taxon>Actinopterygii</taxon>
        <taxon>Neopterygii</taxon>
        <taxon>Teleostei</taxon>
        <taxon>Ostariophysi</taxon>
        <taxon>Cypriniformes</taxon>
        <taxon>Cyprinidae</taxon>
        <taxon>Labeoninae</taxon>
        <taxon>Labeonini</taxon>
        <taxon>Labeo</taxon>
    </lineage>
</organism>
<name>A0A498MAM9_LABRO</name>
<dbReference type="AlphaFoldDB" id="A0A498MAM9"/>
<keyword evidence="3" id="KW-1185">Reference proteome</keyword>
<evidence type="ECO:0000313" key="2">
    <source>
        <dbReference type="EMBL" id="RXN14197.1"/>
    </source>
</evidence>
<keyword evidence="1" id="KW-0732">Signal</keyword>
<feature type="chain" id="PRO_5019833218" evidence="1">
    <location>
        <begin position="21"/>
        <end position="88"/>
    </location>
</feature>
<proteinExistence type="predicted"/>
<feature type="signal peptide" evidence="1">
    <location>
        <begin position="1"/>
        <end position="20"/>
    </location>
</feature>
<sequence>MFLLLCLCWWHLIDIFYASANVLAVCCKFNASGNFAESDETGDEEITYAETTFYKQDAAKMKVKEEEHVEENHVEENHVEYAPINIRR</sequence>
<protein>
    <submittedName>
        <fullName evidence="2">SLAM family member 9-like protein</fullName>
    </submittedName>
</protein>
<evidence type="ECO:0000313" key="3">
    <source>
        <dbReference type="Proteomes" id="UP000290572"/>
    </source>
</evidence>
<dbReference type="EMBL" id="QBIY01012916">
    <property type="protein sequence ID" value="RXN14197.1"/>
    <property type="molecule type" value="Genomic_DNA"/>
</dbReference>
<gene>
    <name evidence="2" type="ORF">ROHU_028835</name>
</gene>
<evidence type="ECO:0000256" key="1">
    <source>
        <dbReference type="SAM" id="SignalP"/>
    </source>
</evidence>
<reference evidence="2 3" key="1">
    <citation type="submission" date="2018-03" db="EMBL/GenBank/DDBJ databases">
        <title>Draft genome sequence of Rohu Carp (Labeo rohita).</title>
        <authorList>
            <person name="Das P."/>
            <person name="Kushwaha B."/>
            <person name="Joshi C.G."/>
            <person name="Kumar D."/>
            <person name="Nagpure N.S."/>
            <person name="Sahoo L."/>
            <person name="Das S.P."/>
            <person name="Bit A."/>
            <person name="Patnaik S."/>
            <person name="Meher P.K."/>
            <person name="Jayasankar P."/>
            <person name="Koringa P.G."/>
            <person name="Patel N.V."/>
            <person name="Hinsu A.T."/>
            <person name="Kumar R."/>
            <person name="Pandey M."/>
            <person name="Agarwal S."/>
            <person name="Srivastava S."/>
            <person name="Singh M."/>
            <person name="Iquebal M.A."/>
            <person name="Jaiswal S."/>
            <person name="Angadi U.B."/>
            <person name="Kumar N."/>
            <person name="Raza M."/>
            <person name="Shah T.M."/>
            <person name="Rai A."/>
            <person name="Jena J.K."/>
        </authorList>
    </citation>
    <scope>NUCLEOTIDE SEQUENCE [LARGE SCALE GENOMIC DNA]</scope>
    <source>
        <strain evidence="2">DASCIFA01</strain>
        <tissue evidence="2">Testis</tissue>
    </source>
</reference>
<dbReference type="Proteomes" id="UP000290572">
    <property type="component" value="Unassembled WGS sequence"/>
</dbReference>